<reference evidence="2" key="1">
    <citation type="submission" date="2023-03" db="EMBL/GenBank/DDBJ databases">
        <title>Massive genome expansion in bonnet fungi (Mycena s.s.) driven by repeated elements and novel gene families across ecological guilds.</title>
        <authorList>
            <consortium name="Lawrence Berkeley National Laboratory"/>
            <person name="Harder C.B."/>
            <person name="Miyauchi S."/>
            <person name="Viragh M."/>
            <person name="Kuo A."/>
            <person name="Thoen E."/>
            <person name="Andreopoulos B."/>
            <person name="Lu D."/>
            <person name="Skrede I."/>
            <person name="Drula E."/>
            <person name="Henrissat B."/>
            <person name="Morin E."/>
            <person name="Kohler A."/>
            <person name="Barry K."/>
            <person name="LaButti K."/>
            <person name="Morin E."/>
            <person name="Salamov A."/>
            <person name="Lipzen A."/>
            <person name="Mereny Z."/>
            <person name="Hegedus B."/>
            <person name="Baldrian P."/>
            <person name="Stursova M."/>
            <person name="Weitz H."/>
            <person name="Taylor A."/>
            <person name="Grigoriev I.V."/>
            <person name="Nagy L.G."/>
            <person name="Martin F."/>
            <person name="Kauserud H."/>
        </authorList>
    </citation>
    <scope>NUCLEOTIDE SEQUENCE</scope>
    <source>
        <strain evidence="2">CBHHK200</strain>
    </source>
</reference>
<dbReference type="EMBL" id="JARJCM010000014">
    <property type="protein sequence ID" value="KAJ7042013.1"/>
    <property type="molecule type" value="Genomic_DNA"/>
</dbReference>
<evidence type="ECO:0000313" key="2">
    <source>
        <dbReference type="EMBL" id="KAJ7042013.1"/>
    </source>
</evidence>
<accession>A0AAD6T9R5</accession>
<sequence>LPPTMWWLAIRNTPALTLAHCPALEELHISSCYTLSDMVLMRLNSSDRWRSISSPVSSHSSRPVSTFLSPISPLSACSRHPGRDCPIILFSRLRSRRPPDHDGTKQILK</sequence>
<evidence type="ECO:0000256" key="1">
    <source>
        <dbReference type="SAM" id="SignalP"/>
    </source>
</evidence>
<protein>
    <recommendedName>
        <fullName evidence="4">F-box/LRR-repeat protein 2</fullName>
    </recommendedName>
</protein>
<gene>
    <name evidence="2" type="ORF">C8F04DRAFT_1078022</name>
</gene>
<dbReference type="Proteomes" id="UP001218188">
    <property type="component" value="Unassembled WGS sequence"/>
</dbReference>
<name>A0AAD6T9R5_9AGAR</name>
<feature type="chain" id="PRO_5042205003" description="F-box/LRR-repeat protein 2" evidence="1">
    <location>
        <begin position="20"/>
        <end position="109"/>
    </location>
</feature>
<evidence type="ECO:0000313" key="3">
    <source>
        <dbReference type="Proteomes" id="UP001218188"/>
    </source>
</evidence>
<feature type="non-terminal residue" evidence="2">
    <location>
        <position position="109"/>
    </location>
</feature>
<feature type="signal peptide" evidence="1">
    <location>
        <begin position="1"/>
        <end position="19"/>
    </location>
</feature>
<keyword evidence="1" id="KW-0732">Signal</keyword>
<organism evidence="2 3">
    <name type="scientific">Mycena alexandri</name>
    <dbReference type="NCBI Taxonomy" id="1745969"/>
    <lineage>
        <taxon>Eukaryota</taxon>
        <taxon>Fungi</taxon>
        <taxon>Dikarya</taxon>
        <taxon>Basidiomycota</taxon>
        <taxon>Agaricomycotina</taxon>
        <taxon>Agaricomycetes</taxon>
        <taxon>Agaricomycetidae</taxon>
        <taxon>Agaricales</taxon>
        <taxon>Marasmiineae</taxon>
        <taxon>Mycenaceae</taxon>
        <taxon>Mycena</taxon>
    </lineage>
</organism>
<proteinExistence type="predicted"/>
<evidence type="ECO:0008006" key="4">
    <source>
        <dbReference type="Google" id="ProtNLM"/>
    </source>
</evidence>
<dbReference type="AlphaFoldDB" id="A0AAD6T9R5"/>
<comment type="caution">
    <text evidence="2">The sequence shown here is derived from an EMBL/GenBank/DDBJ whole genome shotgun (WGS) entry which is preliminary data.</text>
</comment>
<keyword evidence="3" id="KW-1185">Reference proteome</keyword>